<accession>A0ABW7CBB2</accession>
<dbReference type="Gene3D" id="3.30.479.30">
    <property type="entry name" value="Band 7 domain"/>
    <property type="match status" value="1"/>
</dbReference>
<gene>
    <name evidence="2" type="ORF">VPK24_12330</name>
</gene>
<dbReference type="InterPro" id="IPR050710">
    <property type="entry name" value="Band7/mec-2_domain"/>
</dbReference>
<dbReference type="Pfam" id="PF01145">
    <property type="entry name" value="Band_7"/>
    <property type="match status" value="1"/>
</dbReference>
<dbReference type="PANTHER" id="PTHR43327:SF10">
    <property type="entry name" value="STOMATIN-LIKE PROTEIN 2, MITOCHONDRIAL"/>
    <property type="match status" value="1"/>
</dbReference>
<evidence type="ECO:0000313" key="2">
    <source>
        <dbReference type="EMBL" id="MFG3818429.1"/>
    </source>
</evidence>
<dbReference type="EMBL" id="JAZAQF010000074">
    <property type="protein sequence ID" value="MFG3818429.1"/>
    <property type="molecule type" value="Genomic_DNA"/>
</dbReference>
<dbReference type="PRINTS" id="PR00721">
    <property type="entry name" value="STOMATIN"/>
</dbReference>
<dbReference type="InterPro" id="IPR001972">
    <property type="entry name" value="Stomatin_HflK_fam"/>
</dbReference>
<name>A0ABW7CBB2_9CYAN</name>
<reference evidence="3" key="1">
    <citation type="journal article" date="2024" name="Algal Res.">
        <title>Biochemical, toxicological and genomic investigation of a high-biomass producing Limnothrix strain isolated from Italian shallow drinking water reservoir.</title>
        <authorList>
            <person name="Simonazzi M."/>
            <person name="Shishido T.K."/>
            <person name="Delbaje E."/>
            <person name="Wahlsten M."/>
            <person name="Fewer D.P."/>
            <person name="Sivonen K."/>
            <person name="Pezzolesi L."/>
            <person name="Pistocchi R."/>
        </authorList>
    </citation>
    <scope>NUCLEOTIDE SEQUENCE [LARGE SCALE GENOMIC DNA]</scope>
    <source>
        <strain evidence="3">LRLZ20PSL1</strain>
    </source>
</reference>
<dbReference type="InterPro" id="IPR001107">
    <property type="entry name" value="Band_7"/>
</dbReference>
<comment type="caution">
    <text evidence="2">The sequence shown here is derived from an EMBL/GenBank/DDBJ whole genome shotgun (WGS) entry which is preliminary data.</text>
</comment>
<feature type="domain" description="Band 7" evidence="1">
    <location>
        <begin position="20"/>
        <end position="177"/>
    </location>
</feature>
<dbReference type="Proteomes" id="UP001604335">
    <property type="component" value="Unassembled WGS sequence"/>
</dbReference>
<evidence type="ECO:0000259" key="1">
    <source>
        <dbReference type="SMART" id="SM00244"/>
    </source>
</evidence>
<proteinExistence type="predicted"/>
<keyword evidence="3" id="KW-1185">Reference proteome</keyword>
<dbReference type="RefSeq" id="WP_393013788.1">
    <property type="nucleotide sequence ID" value="NZ_JAZAQF010000074.1"/>
</dbReference>
<protein>
    <submittedName>
        <fullName evidence="2">SPFH domain-containing protein</fullName>
    </submittedName>
</protein>
<dbReference type="InterPro" id="IPR036013">
    <property type="entry name" value="Band_7/SPFH_dom_sf"/>
</dbReference>
<sequence>MDAVLGLLVSLAVGLGYFASSARVIEQGNKALVERLGRYQRTLDPGLNFVIPFVDSLIVETVRERDLDIAPQQVITKDGLAIEVDALVSWRIVNLKAAYYNVDNLDDSLRNLVLTELRARFGQIDLEETFSKIEELNNYLLERLDTITTEWGIKVLRVAIQNIKRPEEIDRAMERTRIAERERQAAVSEAEGKRDAAIAEAEGRKRAAVSEAEGIVQAVQLISAAMQDRPQNKGVLEQMVKFLVAQRYVDASQRISESPNSKVIFMDPKALTETVNGIMESEESVPARHNHVHGKIDFADLDGPGGA</sequence>
<dbReference type="SMART" id="SM00244">
    <property type="entry name" value="PHB"/>
    <property type="match status" value="1"/>
</dbReference>
<dbReference type="SUPFAM" id="SSF117892">
    <property type="entry name" value="Band 7/SPFH domain"/>
    <property type="match status" value="1"/>
</dbReference>
<evidence type="ECO:0000313" key="3">
    <source>
        <dbReference type="Proteomes" id="UP001604335"/>
    </source>
</evidence>
<organism evidence="2 3">
    <name type="scientific">Limnothrix redekei LRLZ20PSL1</name>
    <dbReference type="NCBI Taxonomy" id="3112953"/>
    <lineage>
        <taxon>Bacteria</taxon>
        <taxon>Bacillati</taxon>
        <taxon>Cyanobacteriota</taxon>
        <taxon>Cyanophyceae</taxon>
        <taxon>Pseudanabaenales</taxon>
        <taxon>Pseudanabaenaceae</taxon>
        <taxon>Limnothrix</taxon>
    </lineage>
</organism>
<dbReference type="PANTHER" id="PTHR43327">
    <property type="entry name" value="STOMATIN-LIKE PROTEIN 2, MITOCHONDRIAL"/>
    <property type="match status" value="1"/>
</dbReference>